<dbReference type="OrthoDB" id="6627477at2"/>
<evidence type="ECO:0000313" key="2">
    <source>
        <dbReference type="EMBL" id="TGG86741.1"/>
    </source>
</evidence>
<proteinExistence type="predicted"/>
<reference evidence="2 3" key="1">
    <citation type="submission" date="2019-04" db="EMBL/GenBank/DDBJ databases">
        <title>Draft genome sequence data and analysis of a Fermenting Bacterium, Geotoga petraea strain HO-Geo1, isolated from heavy-oil petroleum reservoir in Russia.</title>
        <authorList>
            <person name="Grouzdev D.S."/>
            <person name="Semenova E.M."/>
            <person name="Sokolova D.S."/>
            <person name="Tourova T.P."/>
            <person name="Poltaraus A.B."/>
            <person name="Nazina T.N."/>
        </authorList>
    </citation>
    <scope>NUCLEOTIDE SEQUENCE [LARGE SCALE GENOMIC DNA]</scope>
    <source>
        <strain evidence="2 3">HO-Geo1</strain>
    </source>
</reference>
<accession>A0A4Z0W1R2</accession>
<dbReference type="EMBL" id="SRME01000009">
    <property type="protein sequence ID" value="TGG86741.1"/>
    <property type="molecule type" value="Genomic_DNA"/>
</dbReference>
<dbReference type="AlphaFoldDB" id="A0A4Z0W1R2"/>
<comment type="caution">
    <text evidence="2">The sequence shown here is derived from an EMBL/GenBank/DDBJ whole genome shotgun (WGS) entry which is preliminary data.</text>
</comment>
<evidence type="ECO:0000313" key="3">
    <source>
        <dbReference type="Proteomes" id="UP000297288"/>
    </source>
</evidence>
<name>A0A4Z0W1R2_9BACT</name>
<evidence type="ECO:0000313" key="1">
    <source>
        <dbReference type="EMBL" id="TGG86655.1"/>
    </source>
</evidence>
<protein>
    <recommendedName>
        <fullName evidence="4">SIR2-like domain-containing protein</fullName>
    </recommendedName>
</protein>
<organism evidence="2 3">
    <name type="scientific">Geotoga petraea</name>
    <dbReference type="NCBI Taxonomy" id="28234"/>
    <lineage>
        <taxon>Bacteria</taxon>
        <taxon>Thermotogati</taxon>
        <taxon>Thermotogota</taxon>
        <taxon>Thermotogae</taxon>
        <taxon>Petrotogales</taxon>
        <taxon>Petrotogaceae</taxon>
        <taxon>Geotoga</taxon>
    </lineage>
</organism>
<evidence type="ECO:0008006" key="4">
    <source>
        <dbReference type="Google" id="ProtNLM"/>
    </source>
</evidence>
<dbReference type="EMBL" id="SRME01000011">
    <property type="protein sequence ID" value="TGG86655.1"/>
    <property type="molecule type" value="Genomic_DNA"/>
</dbReference>
<dbReference type="Proteomes" id="UP000297288">
    <property type="component" value="Unassembled WGS sequence"/>
</dbReference>
<dbReference type="RefSeq" id="WP_135403233.1">
    <property type="nucleotide sequence ID" value="NZ_SRME01000009.1"/>
</dbReference>
<gene>
    <name evidence="2" type="ORF">E4650_09910</name>
    <name evidence="1" type="ORF">E4650_10100</name>
</gene>
<sequence>MRKIKVSFLFGAGAEIDYGFPDGGKFALDIFRYDSKEGKEFFKKLRNEIDKNTTYSSEWLPDDYINKNVSSFGKSVYESIIKDTIEHNKDKIIKNINNFDNIAEEEKTHINKQFHINISEIIENKINKNIENSYIKNDLQFIDSYNEGNKLFFSNYFSALFEIYKNLNNKDLENKKIIDISKLKEEINNIIISILELQIGALSEKLSKKINEGLFKTKNDDYDFLDNIGDIIRLNYRSVGLMGLNYIMKPVINEYKEKDNYYIFLFYRRIVENIYSSVLDYKTLIDSNWRYLYYPKDEWAKFCKTSIFLYTVRNYIINKIESFEIENKSYYDDLKKNRDKIIIQNISTTNYHTIIEKKLDEKIIHLNGSTDLWYDPYLNIIDTKDNLLKNKKHFIVPLLYTQSGTKPMTSISMLLNYVKMYKEFKESNIIAVVGFGFNTDDEHINGILRTLVDIDDKELYLFDVDQNITVEKIAKRLKVENKKNIKIFILNKKDRTKDDKLWIDYLKKN</sequence>